<evidence type="ECO:0000256" key="1">
    <source>
        <dbReference type="SAM" id="MobiDB-lite"/>
    </source>
</evidence>
<dbReference type="EMBL" id="BAAAJE010000002">
    <property type="protein sequence ID" value="GAA1130167.1"/>
    <property type="molecule type" value="Genomic_DNA"/>
</dbReference>
<evidence type="ECO:0000313" key="4">
    <source>
        <dbReference type="Proteomes" id="UP001499979"/>
    </source>
</evidence>
<comment type="caution">
    <text evidence="3">The sequence shown here is derived from an EMBL/GenBank/DDBJ whole genome shotgun (WGS) entry which is preliminary data.</text>
</comment>
<dbReference type="Gene3D" id="2.70.70.10">
    <property type="entry name" value="Glucose Permease (Domain IIA)"/>
    <property type="match status" value="1"/>
</dbReference>
<feature type="region of interest" description="Disordered" evidence="1">
    <location>
        <begin position="76"/>
        <end position="109"/>
    </location>
</feature>
<feature type="compositionally biased region" description="Basic residues" evidence="1">
    <location>
        <begin position="33"/>
        <end position="42"/>
    </location>
</feature>
<dbReference type="InterPro" id="IPR011055">
    <property type="entry name" value="Dup_hybrid_motif"/>
</dbReference>
<feature type="region of interest" description="Disordered" evidence="1">
    <location>
        <begin position="1"/>
        <end position="49"/>
    </location>
</feature>
<dbReference type="CDD" id="cd12797">
    <property type="entry name" value="M23_peptidase"/>
    <property type="match status" value="1"/>
</dbReference>
<dbReference type="InterPro" id="IPR050570">
    <property type="entry name" value="Cell_wall_metabolism_enzyme"/>
</dbReference>
<accession>A0ABP4EVB8</accession>
<evidence type="ECO:0000259" key="2">
    <source>
        <dbReference type="Pfam" id="PF01551"/>
    </source>
</evidence>
<dbReference type="InterPro" id="IPR016047">
    <property type="entry name" value="M23ase_b-sheet_dom"/>
</dbReference>
<proteinExistence type="predicted"/>
<dbReference type="Pfam" id="PF01551">
    <property type="entry name" value="Peptidase_M23"/>
    <property type="match status" value="1"/>
</dbReference>
<evidence type="ECO:0000313" key="3">
    <source>
        <dbReference type="EMBL" id="GAA1130167.1"/>
    </source>
</evidence>
<dbReference type="Proteomes" id="UP001499979">
    <property type="component" value="Unassembled WGS sequence"/>
</dbReference>
<dbReference type="SUPFAM" id="SSF51261">
    <property type="entry name" value="Duplicated hybrid motif"/>
    <property type="match status" value="1"/>
</dbReference>
<dbReference type="RefSeq" id="WP_343905788.1">
    <property type="nucleotide sequence ID" value="NZ_BAAAJE010000002.1"/>
</dbReference>
<keyword evidence="4" id="KW-1185">Reference proteome</keyword>
<protein>
    <recommendedName>
        <fullName evidence="2">M23ase beta-sheet core domain-containing protein</fullName>
    </recommendedName>
</protein>
<reference evidence="4" key="1">
    <citation type="journal article" date="2019" name="Int. J. Syst. Evol. Microbiol.">
        <title>The Global Catalogue of Microorganisms (GCM) 10K type strain sequencing project: providing services to taxonomists for standard genome sequencing and annotation.</title>
        <authorList>
            <consortium name="The Broad Institute Genomics Platform"/>
            <consortium name="The Broad Institute Genome Sequencing Center for Infectious Disease"/>
            <person name="Wu L."/>
            <person name="Ma J."/>
        </authorList>
    </citation>
    <scope>NUCLEOTIDE SEQUENCE [LARGE SCALE GENOMIC DNA]</scope>
    <source>
        <strain evidence="4">JCM 11813</strain>
    </source>
</reference>
<feature type="domain" description="M23ase beta-sheet core" evidence="2">
    <location>
        <begin position="170"/>
        <end position="265"/>
    </location>
</feature>
<dbReference type="PANTHER" id="PTHR21666:SF270">
    <property type="entry name" value="MUREIN HYDROLASE ACTIVATOR ENVC"/>
    <property type="match status" value="1"/>
</dbReference>
<dbReference type="PANTHER" id="PTHR21666">
    <property type="entry name" value="PEPTIDASE-RELATED"/>
    <property type="match status" value="1"/>
</dbReference>
<sequence>MGRHRAGGSGKDTAPYVGAGKRKRVADPPPRRTSGRHKHPGRRVAAPRTAPAIRLAGVATVAGAVGLTIAASGVGSETPVHETAMTAGVRPESPPRRDPAVSRSAQRADLPDTDAEISRLVAQRAQALRGVERQARQYARELASNRWVLPMASYRLTGTFGETSYLWSTVHTGLDFAAPDGTDIRAVAAGEVTDAGWAGSYGYRTIVELDDGTEIWYCHQSSIGVAVGDQVARGQVIGDVGSTGNVTGPHLHLEVRPGGGDPVDPAVALAEHDAAP</sequence>
<gene>
    <name evidence="3" type="ORF">GCM10009606_07590</name>
</gene>
<organism evidence="3 4">
    <name type="scientific">Nocardioides aquiterrae</name>
    <dbReference type="NCBI Taxonomy" id="203799"/>
    <lineage>
        <taxon>Bacteria</taxon>
        <taxon>Bacillati</taxon>
        <taxon>Actinomycetota</taxon>
        <taxon>Actinomycetes</taxon>
        <taxon>Propionibacteriales</taxon>
        <taxon>Nocardioidaceae</taxon>
        <taxon>Nocardioides</taxon>
    </lineage>
</organism>
<name>A0ABP4EVB8_9ACTN</name>